<keyword evidence="2" id="KW-1185">Reference proteome</keyword>
<protein>
    <recommendedName>
        <fullName evidence="3">Halobacterial output domain-containing protein</fullName>
    </recommendedName>
</protein>
<reference evidence="1 2" key="1">
    <citation type="journal article" date="2019" name="Int. J. Syst. Evol. Microbiol.">
        <title>The Global Catalogue of Microorganisms (GCM) 10K type strain sequencing project: providing services to taxonomists for standard genome sequencing and annotation.</title>
        <authorList>
            <consortium name="The Broad Institute Genomics Platform"/>
            <consortium name="The Broad Institute Genome Sequencing Center for Infectious Disease"/>
            <person name="Wu L."/>
            <person name="Ma J."/>
        </authorList>
    </citation>
    <scope>NUCLEOTIDE SEQUENCE [LARGE SCALE GENOMIC DNA]</scope>
    <source>
        <strain evidence="1 2">CGMCC 1.12859</strain>
    </source>
</reference>
<dbReference type="RefSeq" id="WP_267645967.1">
    <property type="nucleotide sequence ID" value="NZ_JANHGR010000001.1"/>
</dbReference>
<evidence type="ECO:0000313" key="1">
    <source>
        <dbReference type="EMBL" id="MFD1566673.1"/>
    </source>
</evidence>
<organism evidence="1 2">
    <name type="scientific">Halolamina litorea</name>
    <dbReference type="NCBI Taxonomy" id="1515593"/>
    <lineage>
        <taxon>Archaea</taxon>
        <taxon>Methanobacteriati</taxon>
        <taxon>Methanobacteriota</taxon>
        <taxon>Stenosarchaea group</taxon>
        <taxon>Halobacteria</taxon>
        <taxon>Halobacteriales</taxon>
        <taxon>Haloferacaceae</taxon>
    </lineage>
</organism>
<gene>
    <name evidence="1" type="ORF">ACFSAU_04140</name>
</gene>
<dbReference type="EMBL" id="JBHUCZ010000001">
    <property type="protein sequence ID" value="MFD1566673.1"/>
    <property type="molecule type" value="Genomic_DNA"/>
</dbReference>
<evidence type="ECO:0008006" key="3">
    <source>
        <dbReference type="Google" id="ProtNLM"/>
    </source>
</evidence>
<evidence type="ECO:0000313" key="2">
    <source>
        <dbReference type="Proteomes" id="UP001597139"/>
    </source>
</evidence>
<accession>A0ABD6BNM7</accession>
<name>A0ABD6BNM7_9EURY</name>
<proteinExistence type="predicted"/>
<comment type="caution">
    <text evidence="1">The sequence shown here is derived from an EMBL/GenBank/DDBJ whole genome shotgun (WGS) entry which is preliminary data.</text>
</comment>
<dbReference type="Proteomes" id="UP001597139">
    <property type="component" value="Unassembled WGS sequence"/>
</dbReference>
<sequence length="95" mass="10484">MGPSEHDHGGPPLTDRLVTYSRRPEETAVEAIVMAFEAIDADVTEREKSLHDCFPTDAVNRLVRGDAVFRLRLSVWGHPLVLTPEAVTVYAAPSE</sequence>
<dbReference type="AlphaFoldDB" id="A0ABD6BNM7"/>